<reference evidence="1" key="1">
    <citation type="submission" date="2016-10" db="EMBL/GenBank/DDBJ databases">
        <title>Comparative Genomics of Relapsing Fever Spirochetes.</title>
        <authorList>
            <person name="Schwan T.G."/>
            <person name="Raffel S.J."/>
            <person name="Porcella S.F."/>
            <person name="Martens C.A."/>
            <person name="Bruno D.P."/>
            <person name="Ricklefs S.M."/>
            <person name="Barbian K.B."/>
        </authorList>
    </citation>
    <scope>NUCLEOTIDE SEQUENCE</scope>
    <source>
        <strain evidence="1">SLO</strain>
    </source>
</reference>
<proteinExistence type="predicted"/>
<dbReference type="Proteomes" id="UP000019331">
    <property type="component" value="Chromosome"/>
</dbReference>
<protein>
    <recommendedName>
        <fullName evidence="3">Cytosolic protein</fullName>
    </recommendedName>
</protein>
<accession>A0ABN4CA42</accession>
<evidence type="ECO:0000313" key="2">
    <source>
        <dbReference type="Proteomes" id="UP000019331"/>
    </source>
</evidence>
<sequence length="623" mass="72231">MFMKLKDMEEVWALPVCCNIKNSIIEDFKILDQYKDQVFNISYKDDITLKVIDAFDSNEFDLKLFDNKINFEGQIPLVLYSDSLDSLLEAEASVVFELKAIEQNDVYPDSGLKELGEFKIYNSYYEFSDCLNYCSDVILVKVCFKDDSLVIDADLDNIALVKQIISDNFCIAKDKIIINPINNNCVNVLFSVSFNAVLQGIIIAKKLGLKVNVIYYKRHFLMSQSLSLKFSAVNYLSSENRLDKIMLDLEINRPLHFLYKFYFDYLRYIFDNLFFDVCIHFNFISTTSNAVFFYDNYFLFGIAVYNFIYSNFYNLAVSLSIEPLSYLLSYVKSEYNVFFKLFKEMDLKNSIMRKSSSISLKKKYNIFDVRRKGIGFAFLNLDSNLDSALLGGNQTVSMSLHKDKLDIFIPYKIMDINLMNYLRNTLARTFSLSYSNVNFIVSDVCMDDVGLYSMLIKESYIIEREVLAIKDVLVMMIGENFKGEYPVVAGQDFVMDIDKKFNVACSLEIDIEIYSFNIVFSNVNFFVENGKFDKLRINNKRIFSIFSLAVDYVFGNITYDIVDSVDLEFIEDGEFVFSFRILFIASVCAIKTALIQAFDFNICKTPIDLKDILDNWSIRIDTN</sequence>
<evidence type="ECO:0008006" key="3">
    <source>
        <dbReference type="Google" id="ProtNLM"/>
    </source>
</evidence>
<name>A0ABN4CA42_BORPR</name>
<keyword evidence="2" id="KW-1185">Reference proteome</keyword>
<gene>
    <name evidence="1" type="ORF">BPA_0108300</name>
</gene>
<organism evidence="1 2">
    <name type="scientific">Borrelia parkeri SLO</name>
    <dbReference type="NCBI Taxonomy" id="1313294"/>
    <lineage>
        <taxon>Bacteria</taxon>
        <taxon>Pseudomonadati</taxon>
        <taxon>Spirochaetota</taxon>
        <taxon>Spirochaetia</taxon>
        <taxon>Spirochaetales</taxon>
        <taxon>Borreliaceae</taxon>
        <taxon>Borrelia</taxon>
    </lineage>
</organism>
<dbReference type="EMBL" id="CP005851">
    <property type="protein sequence ID" value="AHH09373.1"/>
    <property type="molecule type" value="Genomic_DNA"/>
</dbReference>
<evidence type="ECO:0000313" key="1">
    <source>
        <dbReference type="EMBL" id="AHH09373.1"/>
    </source>
</evidence>